<dbReference type="InterPro" id="IPR022040">
    <property type="entry name" value="MKT1_N"/>
</dbReference>
<dbReference type="GO" id="GO:0003730">
    <property type="term" value="F:mRNA 3'-UTR binding"/>
    <property type="evidence" value="ECO:0007669"/>
    <property type="project" value="TreeGrafter"/>
</dbReference>
<organism evidence="4 5">
    <name type="scientific">Lecanosticta acicola</name>
    <dbReference type="NCBI Taxonomy" id="111012"/>
    <lineage>
        <taxon>Eukaryota</taxon>
        <taxon>Fungi</taxon>
        <taxon>Dikarya</taxon>
        <taxon>Ascomycota</taxon>
        <taxon>Pezizomycotina</taxon>
        <taxon>Dothideomycetes</taxon>
        <taxon>Dothideomycetidae</taxon>
        <taxon>Mycosphaerellales</taxon>
        <taxon>Mycosphaerellaceae</taxon>
        <taxon>Lecanosticta</taxon>
    </lineage>
</organism>
<dbReference type="InterPro" id="IPR006084">
    <property type="entry name" value="XPG/Rad2"/>
</dbReference>
<dbReference type="PRINTS" id="PR00853">
    <property type="entry name" value="XPGRADSUPER"/>
</dbReference>
<feature type="domain" description="XPG-I" evidence="3">
    <location>
        <begin position="146"/>
        <end position="214"/>
    </location>
</feature>
<dbReference type="Gene3D" id="3.40.50.1010">
    <property type="entry name" value="5'-nuclease"/>
    <property type="match status" value="1"/>
</dbReference>
<dbReference type="Pfam" id="PF00752">
    <property type="entry name" value="XPG_N"/>
    <property type="match status" value="1"/>
</dbReference>
<dbReference type="InterPro" id="IPR006086">
    <property type="entry name" value="XPG-I_dom"/>
</dbReference>
<dbReference type="EMBL" id="CAVMBE010000003">
    <property type="protein sequence ID" value="CAK3800673.1"/>
    <property type="molecule type" value="Genomic_DNA"/>
</dbReference>
<proteinExistence type="inferred from homology"/>
<dbReference type="SMART" id="SM00484">
    <property type="entry name" value="XPGI"/>
    <property type="match status" value="1"/>
</dbReference>
<dbReference type="Pfam" id="PF00867">
    <property type="entry name" value="XPG_I"/>
    <property type="match status" value="1"/>
</dbReference>
<comment type="similarity">
    <text evidence="2">Belongs to the XPG/RAD2 endonuclease family.</text>
</comment>
<dbReference type="InterPro" id="IPR022039">
    <property type="entry name" value="MKT1_C"/>
</dbReference>
<sequence length="739" mass="82176">MESIAFKEWAKSESLVLNAKLQEFDGAVVGFDGEDYLHTLLTNPQTREPLLPALGGLPFALEQHVDSDLENLKKAGIKPMFIFNGLDTACKDRKSIAKESQKAIAGLDEAWRVYDLGRGDDAVLAFGKACTYRTSHIVRSLLFHLHRKGVYVAVAPYSAAAQLVHMEREKYLSAIYGSASVLVFGAEKVLISFDWDSKRVAFISKDQILAKLVLNQSQFVDLCLLAGTSILSPLPEIDMDSTPKIPAARAVMAQAGNDGHAVCVRAKDEDYLALFRKAKAAVKHMVIVFENGEIKQLDAENVSNDTHEFISQRLPEEIFAYQMHGFVGHRVLNWRTRQEVFETPPLDGGNSQVYRELVQEKLRPLRTRTLALLTQPLHRYFSKKEVDLICWFNENGKRPLGVSDALSPDNTRDAESWHVKESLMSQSAEAKQIDVNTCPIQYAIAVLSDETLAKKTVTRKNNGEHSVLSHQKELLSNIMWRFLQDRNYINSDHTLSAWGKALKTAFEQASSDGYLSKTDPPGEAEEAIFLAFELLRMDVLNNKQLFLTPPYSGAPMRGSESDKANVLLISRVACLGTFQHDAIGYTGPLSRHLLAFHQVAAAVRNSLRDLTEIHGCNMMMSGSAVRIRDNADFTDVGAKLPFGKEPDLGLALVVKSHLDELSQEPSRRANIAQWFNHALDISADLEKAWKMWDAINAGVQAADSAILSTEIRNMFANANTWLQEKTKASRMSNGTDGAS</sequence>
<dbReference type="InterPro" id="IPR006085">
    <property type="entry name" value="XPG_DNA_repair_N"/>
</dbReference>
<dbReference type="Pfam" id="PF12247">
    <property type="entry name" value="MKT1_N"/>
    <property type="match status" value="1"/>
</dbReference>
<name>A0AAI8YRX0_9PEZI</name>
<dbReference type="Proteomes" id="UP001296104">
    <property type="component" value="Unassembled WGS sequence"/>
</dbReference>
<keyword evidence="1" id="KW-0810">Translation regulation</keyword>
<dbReference type="GO" id="GO:0006974">
    <property type="term" value="P:DNA damage response"/>
    <property type="evidence" value="ECO:0007669"/>
    <property type="project" value="UniProtKB-ARBA"/>
</dbReference>
<protein>
    <submittedName>
        <fullName evidence="4">Xpg i-region</fullName>
    </submittedName>
</protein>
<evidence type="ECO:0000256" key="1">
    <source>
        <dbReference type="ARBA" id="ARBA00022845"/>
    </source>
</evidence>
<dbReference type="GO" id="GO:0006417">
    <property type="term" value="P:regulation of translation"/>
    <property type="evidence" value="ECO:0007669"/>
    <property type="project" value="UniProtKB-KW"/>
</dbReference>
<dbReference type="PANTHER" id="PTHR11081:SF32">
    <property type="entry name" value="POST-TRANSCRIPTIONAL REGULATOR MKT1"/>
    <property type="match status" value="1"/>
</dbReference>
<evidence type="ECO:0000313" key="4">
    <source>
        <dbReference type="EMBL" id="CAK3800673.1"/>
    </source>
</evidence>
<accession>A0AAI8YRX0</accession>
<keyword evidence="5" id="KW-1185">Reference proteome</keyword>
<evidence type="ECO:0000313" key="5">
    <source>
        <dbReference type="Proteomes" id="UP001296104"/>
    </source>
</evidence>
<gene>
    <name evidence="4" type="ORF">LECACI_7A000855</name>
</gene>
<comment type="caution">
    <text evidence="4">The sequence shown here is derived from an EMBL/GenBank/DDBJ whole genome shotgun (WGS) entry which is preliminary data.</text>
</comment>
<dbReference type="PANTHER" id="PTHR11081">
    <property type="entry name" value="FLAP ENDONUCLEASE FAMILY MEMBER"/>
    <property type="match status" value="1"/>
</dbReference>
<dbReference type="AlphaFoldDB" id="A0AAI8YRX0"/>
<dbReference type="GO" id="GO:0004518">
    <property type="term" value="F:nuclease activity"/>
    <property type="evidence" value="ECO:0007669"/>
    <property type="project" value="InterPro"/>
</dbReference>
<dbReference type="SUPFAM" id="SSF88723">
    <property type="entry name" value="PIN domain-like"/>
    <property type="match status" value="1"/>
</dbReference>
<dbReference type="InterPro" id="IPR029060">
    <property type="entry name" value="PIN-like_dom_sf"/>
</dbReference>
<evidence type="ECO:0000259" key="3">
    <source>
        <dbReference type="SMART" id="SM00484"/>
    </source>
</evidence>
<dbReference type="CDD" id="cd09858">
    <property type="entry name" value="PIN_MKT1"/>
    <property type="match status" value="1"/>
</dbReference>
<evidence type="ECO:0000256" key="2">
    <source>
        <dbReference type="ARBA" id="ARBA00024023"/>
    </source>
</evidence>
<dbReference type="Pfam" id="PF12246">
    <property type="entry name" value="MKT1_C"/>
    <property type="match status" value="1"/>
</dbReference>
<reference evidence="4" key="1">
    <citation type="submission" date="2023-11" db="EMBL/GenBank/DDBJ databases">
        <authorList>
            <person name="Alioto T."/>
            <person name="Alioto T."/>
            <person name="Gomez Garrido J."/>
        </authorList>
    </citation>
    <scope>NUCLEOTIDE SEQUENCE</scope>
</reference>